<dbReference type="Gene3D" id="1.10.1270.20">
    <property type="entry name" value="tRNA(m1g37)methyltransferase, domain 2"/>
    <property type="match status" value="1"/>
</dbReference>
<evidence type="ECO:0000256" key="13">
    <source>
        <dbReference type="ARBA" id="ARBA00033392"/>
    </source>
</evidence>
<keyword evidence="10 15" id="KW-0949">S-adenosyl-L-methionine</keyword>
<dbReference type="RefSeq" id="WP_158341869.1">
    <property type="nucleotide sequence ID" value="NZ_CP033012.1"/>
</dbReference>
<dbReference type="InterPro" id="IPR023148">
    <property type="entry name" value="tRNA_m1G_MeTrfase_C_sf"/>
</dbReference>
<evidence type="ECO:0000313" key="20">
    <source>
        <dbReference type="Proteomes" id="UP000298677"/>
    </source>
</evidence>
<evidence type="ECO:0000256" key="1">
    <source>
        <dbReference type="ARBA" id="ARBA00002634"/>
    </source>
</evidence>
<comment type="function">
    <text evidence="1 15 17">Specifically methylates guanosine-37 in various tRNAs.</text>
</comment>
<evidence type="ECO:0000256" key="9">
    <source>
        <dbReference type="ARBA" id="ARBA00022679"/>
    </source>
</evidence>
<evidence type="ECO:0000256" key="12">
    <source>
        <dbReference type="ARBA" id="ARBA00029736"/>
    </source>
</evidence>
<comment type="subunit">
    <text evidence="4 15 17">Homodimer.</text>
</comment>
<sequence length="251" mass="28576">MQINIISIFPEMFSSISKYGILGRAIKKKFLKINYFNPRHFSKNKRKRVDSKPYGGGPGMVMMFQPLKSAINASKKKSNNKTRVIYLSPKGPELNKKKAFSLIKHSCITLVCGRYQGIDERILKTDIDEELSIGNYILSGGELAAMVIIDVISRLIPGVVGNINSINSDSFSNILLEQPQYTKPKTIFNMSVPKILLSGHHKNIKEWKLEASLRETLLKKPELLLKKNLSIKEQNILLLLKKKLYKKQFLK</sequence>
<evidence type="ECO:0000256" key="14">
    <source>
        <dbReference type="ARBA" id="ARBA00047783"/>
    </source>
</evidence>
<dbReference type="EC" id="2.1.1.228" evidence="5 15"/>
<dbReference type="PANTHER" id="PTHR46417:SF1">
    <property type="entry name" value="TRNA (GUANINE-N(1)-)-METHYLTRANSFERASE"/>
    <property type="match status" value="1"/>
</dbReference>
<evidence type="ECO:0000256" key="2">
    <source>
        <dbReference type="ARBA" id="ARBA00004496"/>
    </source>
</evidence>
<feature type="binding site" evidence="15 16">
    <location>
        <position position="113"/>
    </location>
    <ligand>
        <name>S-adenosyl-L-methionine</name>
        <dbReference type="ChEBI" id="CHEBI:59789"/>
    </ligand>
</feature>
<evidence type="ECO:0000256" key="11">
    <source>
        <dbReference type="ARBA" id="ARBA00022694"/>
    </source>
</evidence>
<evidence type="ECO:0000256" key="16">
    <source>
        <dbReference type="PIRSR" id="PIRSR000386-1"/>
    </source>
</evidence>
<dbReference type="GO" id="GO:0002939">
    <property type="term" value="P:tRNA N1-guanine methylation"/>
    <property type="evidence" value="ECO:0007669"/>
    <property type="project" value="TreeGrafter"/>
</dbReference>
<dbReference type="PANTHER" id="PTHR46417">
    <property type="entry name" value="TRNA (GUANINE-N(1)-)-METHYLTRANSFERASE"/>
    <property type="match status" value="1"/>
</dbReference>
<dbReference type="InterPro" id="IPR029028">
    <property type="entry name" value="Alpha/beta_knot_MTases"/>
</dbReference>
<dbReference type="AlphaFoldDB" id="A0A4D6XQZ8"/>
<dbReference type="HAMAP" id="MF_00605">
    <property type="entry name" value="TrmD"/>
    <property type="match status" value="1"/>
</dbReference>
<evidence type="ECO:0000259" key="18">
    <source>
        <dbReference type="Pfam" id="PF01746"/>
    </source>
</evidence>
<dbReference type="EMBL" id="CP033012">
    <property type="protein sequence ID" value="QCI19433.1"/>
    <property type="molecule type" value="Genomic_DNA"/>
</dbReference>
<proteinExistence type="inferred from homology"/>
<dbReference type="Gene3D" id="3.40.1280.10">
    <property type="match status" value="1"/>
</dbReference>
<dbReference type="InterPro" id="IPR016009">
    <property type="entry name" value="tRNA_MeTrfase_TRMD/TRM10"/>
</dbReference>
<name>A0A4D6XQZ8_9GAMM</name>
<dbReference type="CDD" id="cd18080">
    <property type="entry name" value="TrmD-like"/>
    <property type="match status" value="1"/>
</dbReference>
<organism evidence="19 20">
    <name type="scientific">Buchnera aphidicola</name>
    <name type="common">Anoecia oenotherae</name>
    <dbReference type="NCBI Taxonomy" id="1241833"/>
    <lineage>
        <taxon>Bacteria</taxon>
        <taxon>Pseudomonadati</taxon>
        <taxon>Pseudomonadota</taxon>
        <taxon>Gammaproteobacteria</taxon>
        <taxon>Enterobacterales</taxon>
        <taxon>Erwiniaceae</taxon>
        <taxon>Buchnera</taxon>
    </lineage>
</organism>
<evidence type="ECO:0000256" key="10">
    <source>
        <dbReference type="ARBA" id="ARBA00022691"/>
    </source>
</evidence>
<comment type="similarity">
    <text evidence="3 15 17">Belongs to the RNA methyltransferase TrmD family.</text>
</comment>
<dbReference type="GO" id="GO:0052906">
    <property type="term" value="F:tRNA (guanine(37)-N1)-methyltransferase activity"/>
    <property type="evidence" value="ECO:0007669"/>
    <property type="project" value="UniProtKB-UniRule"/>
</dbReference>
<dbReference type="FunFam" id="3.40.1280.10:FF:000001">
    <property type="entry name" value="tRNA (guanine-N(1)-)-methyltransferase"/>
    <property type="match status" value="1"/>
</dbReference>
<comment type="catalytic activity">
    <reaction evidence="14 15 17">
        <text>guanosine(37) in tRNA + S-adenosyl-L-methionine = N(1)-methylguanosine(37) in tRNA + S-adenosyl-L-homocysteine + H(+)</text>
        <dbReference type="Rhea" id="RHEA:36899"/>
        <dbReference type="Rhea" id="RHEA-COMP:10145"/>
        <dbReference type="Rhea" id="RHEA-COMP:10147"/>
        <dbReference type="ChEBI" id="CHEBI:15378"/>
        <dbReference type="ChEBI" id="CHEBI:57856"/>
        <dbReference type="ChEBI" id="CHEBI:59789"/>
        <dbReference type="ChEBI" id="CHEBI:73542"/>
        <dbReference type="ChEBI" id="CHEBI:74269"/>
        <dbReference type="EC" id="2.1.1.228"/>
    </reaction>
</comment>
<dbReference type="OrthoDB" id="9807416at2"/>
<dbReference type="GO" id="GO:0005829">
    <property type="term" value="C:cytosol"/>
    <property type="evidence" value="ECO:0007669"/>
    <property type="project" value="TreeGrafter"/>
</dbReference>
<dbReference type="Pfam" id="PF01746">
    <property type="entry name" value="tRNA_m1G_MT"/>
    <property type="match status" value="1"/>
</dbReference>
<evidence type="ECO:0000256" key="17">
    <source>
        <dbReference type="RuleBase" id="RU003464"/>
    </source>
</evidence>
<evidence type="ECO:0000256" key="8">
    <source>
        <dbReference type="ARBA" id="ARBA00022603"/>
    </source>
</evidence>
<dbReference type="SUPFAM" id="SSF75217">
    <property type="entry name" value="alpha/beta knot"/>
    <property type="match status" value="1"/>
</dbReference>
<keyword evidence="20" id="KW-1185">Reference proteome</keyword>
<reference evidence="19 20" key="1">
    <citation type="submission" date="2018-10" db="EMBL/GenBank/DDBJ databases">
        <title>Comparative functional genomics of the obligate endosymbiont Buchnera aphidicola.</title>
        <authorList>
            <person name="Chong R.A."/>
        </authorList>
    </citation>
    <scope>NUCLEOTIDE SEQUENCE [LARGE SCALE GENOMIC DNA]</scope>
    <source>
        <strain evidence="19 20">Aoe</strain>
    </source>
</reference>
<gene>
    <name evidence="15 19" type="primary">trmD</name>
    <name evidence="19" type="ORF">D9V65_01600</name>
</gene>
<keyword evidence="9 15" id="KW-0808">Transferase</keyword>
<evidence type="ECO:0000256" key="15">
    <source>
        <dbReference type="HAMAP-Rule" id="MF_00605"/>
    </source>
</evidence>
<dbReference type="InterPro" id="IPR029026">
    <property type="entry name" value="tRNA_m1G_MTases_N"/>
</dbReference>
<dbReference type="NCBIfam" id="NF000648">
    <property type="entry name" value="PRK00026.1"/>
    <property type="match status" value="1"/>
</dbReference>
<evidence type="ECO:0000313" key="19">
    <source>
        <dbReference type="EMBL" id="QCI19433.1"/>
    </source>
</evidence>
<dbReference type="InterPro" id="IPR002649">
    <property type="entry name" value="tRNA_m1G_MeTrfase_TrmD"/>
</dbReference>
<evidence type="ECO:0000256" key="7">
    <source>
        <dbReference type="ARBA" id="ARBA00022490"/>
    </source>
</evidence>
<dbReference type="NCBIfam" id="TIGR00088">
    <property type="entry name" value="trmD"/>
    <property type="match status" value="1"/>
</dbReference>
<keyword evidence="11 15" id="KW-0819">tRNA processing</keyword>
<feature type="domain" description="tRNA methyltransferase TRMD/TRM10-type" evidence="18">
    <location>
        <begin position="1"/>
        <end position="224"/>
    </location>
</feature>
<evidence type="ECO:0000256" key="3">
    <source>
        <dbReference type="ARBA" id="ARBA00007630"/>
    </source>
</evidence>
<evidence type="ECO:0000256" key="6">
    <source>
        <dbReference type="ARBA" id="ARBA00014679"/>
    </source>
</evidence>
<evidence type="ECO:0000256" key="5">
    <source>
        <dbReference type="ARBA" id="ARBA00012807"/>
    </source>
</evidence>
<protein>
    <recommendedName>
        <fullName evidence="6 15">tRNA (guanine-N(1)-)-methyltransferase</fullName>
        <ecNumber evidence="5 15">2.1.1.228</ecNumber>
    </recommendedName>
    <alternativeName>
        <fullName evidence="12 15">M1G-methyltransferase</fullName>
    </alternativeName>
    <alternativeName>
        <fullName evidence="13 15">tRNA [GM37] methyltransferase</fullName>
    </alternativeName>
</protein>
<dbReference type="Proteomes" id="UP000298677">
    <property type="component" value="Chromosome"/>
</dbReference>
<comment type="subcellular location">
    <subcellularLocation>
        <location evidence="2 15 17">Cytoplasm</location>
    </subcellularLocation>
</comment>
<feature type="binding site" evidence="15 16">
    <location>
        <begin position="133"/>
        <end position="138"/>
    </location>
    <ligand>
        <name>S-adenosyl-L-methionine</name>
        <dbReference type="ChEBI" id="CHEBI:59789"/>
    </ligand>
</feature>
<accession>A0A4D6XQZ8</accession>
<keyword evidence="8 15" id="KW-0489">Methyltransferase</keyword>
<evidence type="ECO:0000256" key="4">
    <source>
        <dbReference type="ARBA" id="ARBA00011738"/>
    </source>
</evidence>
<keyword evidence="7 15" id="KW-0963">Cytoplasm</keyword>
<dbReference type="PIRSF" id="PIRSF000386">
    <property type="entry name" value="tRNA_mtase"/>
    <property type="match status" value="1"/>
</dbReference>